<dbReference type="InterPro" id="IPR016032">
    <property type="entry name" value="Sig_transdc_resp-reg_C-effctor"/>
</dbReference>
<dbReference type="InterPro" id="IPR011006">
    <property type="entry name" value="CheY-like_superfamily"/>
</dbReference>
<feature type="domain" description="OmpR/PhoB-type" evidence="9">
    <location>
        <begin position="130"/>
        <end position="226"/>
    </location>
</feature>
<evidence type="ECO:0000259" key="8">
    <source>
        <dbReference type="PROSITE" id="PS50110"/>
    </source>
</evidence>
<feature type="DNA-binding region" description="OmpR/PhoB-type" evidence="7">
    <location>
        <begin position="130"/>
        <end position="226"/>
    </location>
</feature>
<keyword evidence="4 7" id="KW-0238">DNA-binding</keyword>
<dbReference type="SMART" id="SM00448">
    <property type="entry name" value="REC"/>
    <property type="match status" value="1"/>
</dbReference>
<evidence type="ECO:0000256" key="2">
    <source>
        <dbReference type="ARBA" id="ARBA00023012"/>
    </source>
</evidence>
<keyword evidence="11" id="KW-1185">Reference proteome</keyword>
<dbReference type="PANTHER" id="PTHR48111:SF21">
    <property type="entry name" value="DNA-BINDING DUAL MASTER TRANSCRIPTIONAL REGULATOR RPAA"/>
    <property type="match status" value="1"/>
</dbReference>
<dbReference type="SUPFAM" id="SSF46894">
    <property type="entry name" value="C-terminal effector domain of the bipartite response regulators"/>
    <property type="match status" value="1"/>
</dbReference>
<dbReference type="GO" id="GO:0000976">
    <property type="term" value="F:transcription cis-regulatory region binding"/>
    <property type="evidence" value="ECO:0007669"/>
    <property type="project" value="TreeGrafter"/>
</dbReference>
<evidence type="ECO:0000259" key="9">
    <source>
        <dbReference type="PROSITE" id="PS51755"/>
    </source>
</evidence>
<dbReference type="GO" id="GO:0032993">
    <property type="term" value="C:protein-DNA complex"/>
    <property type="evidence" value="ECO:0007669"/>
    <property type="project" value="TreeGrafter"/>
</dbReference>
<accession>A0A0K1EKS3</accession>
<evidence type="ECO:0000256" key="5">
    <source>
        <dbReference type="ARBA" id="ARBA00023163"/>
    </source>
</evidence>
<evidence type="ECO:0000256" key="4">
    <source>
        <dbReference type="ARBA" id="ARBA00023125"/>
    </source>
</evidence>
<feature type="domain" description="Response regulatory" evidence="8">
    <location>
        <begin position="4"/>
        <end position="120"/>
    </location>
</feature>
<dbReference type="InterPro" id="IPR036388">
    <property type="entry name" value="WH-like_DNA-bd_sf"/>
</dbReference>
<keyword evidence="2" id="KW-0902">Two-component regulatory system</keyword>
<dbReference type="GO" id="GO:0006355">
    <property type="term" value="P:regulation of DNA-templated transcription"/>
    <property type="evidence" value="ECO:0007669"/>
    <property type="project" value="InterPro"/>
</dbReference>
<dbReference type="Gene3D" id="1.10.10.10">
    <property type="entry name" value="Winged helix-like DNA-binding domain superfamily/Winged helix DNA-binding domain"/>
    <property type="match status" value="1"/>
</dbReference>
<dbReference type="InterPro" id="IPR001789">
    <property type="entry name" value="Sig_transdc_resp-reg_receiver"/>
</dbReference>
<dbReference type="OrthoDB" id="9793321at2"/>
<dbReference type="PATRIC" id="fig|52.7.peg.6210"/>
<dbReference type="GO" id="GO:0005829">
    <property type="term" value="C:cytosol"/>
    <property type="evidence" value="ECO:0007669"/>
    <property type="project" value="TreeGrafter"/>
</dbReference>
<dbReference type="Pfam" id="PF00486">
    <property type="entry name" value="Trans_reg_C"/>
    <property type="match status" value="1"/>
</dbReference>
<evidence type="ECO:0000313" key="11">
    <source>
        <dbReference type="Proteomes" id="UP000067626"/>
    </source>
</evidence>
<dbReference type="PANTHER" id="PTHR48111">
    <property type="entry name" value="REGULATOR OF RPOS"/>
    <property type="match status" value="1"/>
</dbReference>
<dbReference type="STRING" id="52.CMC5_056360"/>
<sequence>MPSHVLIVEDERDLQRVVAYNFRQAGFDVVSAMNGETALRALKEERFDLIILDLMLPDISGTELCRRIKQSPQTAQTPIIMVTAKGEEVDRVVGFELGADDYLVKPFSVRELILRARAVLRRSEGPGPAPERFDFGALRIDRAAHRAWVEGQEVALTALEFRLLMMLYDRRGRVLSRDTLLDEVWGSHVDVTARNVDTHVKRVREKLGVVGEYIETVRGVGYRFRADAGESTSSG</sequence>
<name>A0A0K1EKS3_CHOCO</name>
<dbReference type="InterPro" id="IPR001867">
    <property type="entry name" value="OmpR/PhoB-type_DNA-bd"/>
</dbReference>
<dbReference type="PROSITE" id="PS51755">
    <property type="entry name" value="OMPR_PHOB"/>
    <property type="match status" value="1"/>
</dbReference>
<keyword evidence="5" id="KW-0804">Transcription</keyword>
<dbReference type="Pfam" id="PF00072">
    <property type="entry name" value="Response_reg"/>
    <property type="match status" value="1"/>
</dbReference>
<gene>
    <name evidence="10" type="ORF">CMC5_056360</name>
</gene>
<proteinExistence type="predicted"/>
<organism evidence="10 11">
    <name type="scientific">Chondromyces crocatus</name>
    <dbReference type="NCBI Taxonomy" id="52"/>
    <lineage>
        <taxon>Bacteria</taxon>
        <taxon>Pseudomonadati</taxon>
        <taxon>Myxococcota</taxon>
        <taxon>Polyangia</taxon>
        <taxon>Polyangiales</taxon>
        <taxon>Polyangiaceae</taxon>
        <taxon>Chondromyces</taxon>
    </lineage>
</organism>
<evidence type="ECO:0000256" key="7">
    <source>
        <dbReference type="PROSITE-ProRule" id="PRU01091"/>
    </source>
</evidence>
<dbReference type="KEGG" id="ccro:CMC5_056360"/>
<dbReference type="Gene3D" id="3.40.50.2300">
    <property type="match status" value="1"/>
</dbReference>
<dbReference type="InterPro" id="IPR039420">
    <property type="entry name" value="WalR-like"/>
</dbReference>
<evidence type="ECO:0000256" key="3">
    <source>
        <dbReference type="ARBA" id="ARBA00023015"/>
    </source>
</evidence>
<dbReference type="FunFam" id="3.40.50.2300:FF:000001">
    <property type="entry name" value="DNA-binding response regulator PhoB"/>
    <property type="match status" value="1"/>
</dbReference>
<evidence type="ECO:0000256" key="6">
    <source>
        <dbReference type="PROSITE-ProRule" id="PRU00169"/>
    </source>
</evidence>
<dbReference type="AlphaFoldDB" id="A0A0K1EKS3"/>
<dbReference type="Proteomes" id="UP000067626">
    <property type="component" value="Chromosome"/>
</dbReference>
<feature type="modified residue" description="4-aspartylphosphate" evidence="6">
    <location>
        <position position="53"/>
    </location>
</feature>
<reference evidence="10 11" key="1">
    <citation type="submission" date="2015-07" db="EMBL/GenBank/DDBJ databases">
        <title>Genome analysis of myxobacterium Chondromyces crocatus Cm c5 reveals a high potential for natural compound synthesis and the genetic basis for the loss of fruiting body formation.</title>
        <authorList>
            <person name="Zaburannyi N."/>
            <person name="Bunk B."/>
            <person name="Maier J."/>
            <person name="Overmann J."/>
            <person name="Mueller R."/>
        </authorList>
    </citation>
    <scope>NUCLEOTIDE SEQUENCE [LARGE SCALE GENOMIC DNA]</scope>
    <source>
        <strain evidence="10 11">Cm c5</strain>
    </source>
</reference>
<keyword evidence="1 6" id="KW-0597">Phosphoprotein</keyword>
<dbReference type="SMART" id="SM00862">
    <property type="entry name" value="Trans_reg_C"/>
    <property type="match status" value="1"/>
</dbReference>
<evidence type="ECO:0000256" key="1">
    <source>
        <dbReference type="ARBA" id="ARBA00022553"/>
    </source>
</evidence>
<evidence type="ECO:0000313" key="10">
    <source>
        <dbReference type="EMBL" id="AKT41436.1"/>
    </source>
</evidence>
<dbReference type="PROSITE" id="PS50110">
    <property type="entry name" value="RESPONSE_REGULATORY"/>
    <property type="match status" value="1"/>
</dbReference>
<dbReference type="EMBL" id="CP012159">
    <property type="protein sequence ID" value="AKT41436.1"/>
    <property type="molecule type" value="Genomic_DNA"/>
</dbReference>
<keyword evidence="3" id="KW-0805">Transcription regulation</keyword>
<dbReference type="GO" id="GO:0000156">
    <property type="term" value="F:phosphorelay response regulator activity"/>
    <property type="evidence" value="ECO:0007669"/>
    <property type="project" value="TreeGrafter"/>
</dbReference>
<dbReference type="CDD" id="cd00383">
    <property type="entry name" value="trans_reg_C"/>
    <property type="match status" value="1"/>
</dbReference>
<dbReference type="RefSeq" id="WP_050433228.1">
    <property type="nucleotide sequence ID" value="NZ_CP012159.1"/>
</dbReference>
<dbReference type="Gene3D" id="6.10.250.690">
    <property type="match status" value="1"/>
</dbReference>
<dbReference type="SUPFAM" id="SSF52172">
    <property type="entry name" value="CheY-like"/>
    <property type="match status" value="1"/>
</dbReference>
<protein>
    <submittedName>
        <fullName evidence="10">Transcriptional regulator</fullName>
    </submittedName>
</protein>